<dbReference type="SUPFAM" id="SSF48295">
    <property type="entry name" value="TrpR-like"/>
    <property type="match status" value="1"/>
</dbReference>
<dbReference type="Proteomes" id="UP000886893">
    <property type="component" value="Unassembled WGS sequence"/>
</dbReference>
<gene>
    <name evidence="1" type="ORF">IAD04_04790</name>
</gene>
<reference evidence="1" key="1">
    <citation type="submission" date="2020-10" db="EMBL/GenBank/DDBJ databases">
        <authorList>
            <person name="Gilroy R."/>
        </authorList>
    </citation>
    <scope>NUCLEOTIDE SEQUENCE</scope>
    <source>
        <strain evidence="1">14508</strain>
    </source>
</reference>
<accession>A0A9D1G8U0</accession>
<sequence>MKYTIEKKLEIGKEIYTGNLKIHEAAIKYDIGTTTARECMRLYRDANNLPSRNETDNPKVFTKTDKLDYSDLESLSKEQLIDEIIKARVEAERAKKGYTVKGDGQEKEFIGLKNLNSK</sequence>
<name>A0A9D1G8U0_9FIRM</name>
<organism evidence="1 2">
    <name type="scientific">Candidatus Caccosoma faecigallinarum</name>
    <dbReference type="NCBI Taxonomy" id="2840720"/>
    <lineage>
        <taxon>Bacteria</taxon>
        <taxon>Bacillati</taxon>
        <taxon>Bacillota</taxon>
        <taxon>Bacillota incertae sedis</taxon>
        <taxon>Candidatus Caccosoma</taxon>
    </lineage>
</organism>
<dbReference type="AlphaFoldDB" id="A0A9D1G8U0"/>
<dbReference type="GO" id="GO:0043565">
    <property type="term" value="F:sequence-specific DNA binding"/>
    <property type="evidence" value="ECO:0007669"/>
    <property type="project" value="InterPro"/>
</dbReference>
<dbReference type="InterPro" id="IPR010921">
    <property type="entry name" value="Trp_repressor/repl_initiator"/>
</dbReference>
<evidence type="ECO:0000313" key="1">
    <source>
        <dbReference type="EMBL" id="HIT17669.1"/>
    </source>
</evidence>
<dbReference type="EMBL" id="DVKI01000148">
    <property type="protein sequence ID" value="HIT17669.1"/>
    <property type="molecule type" value="Genomic_DNA"/>
</dbReference>
<reference evidence="1" key="2">
    <citation type="journal article" date="2021" name="PeerJ">
        <title>Extensive microbial diversity within the chicken gut microbiome revealed by metagenomics and culture.</title>
        <authorList>
            <person name="Gilroy R."/>
            <person name="Ravi A."/>
            <person name="Getino M."/>
            <person name="Pursley I."/>
            <person name="Horton D.L."/>
            <person name="Alikhan N.F."/>
            <person name="Baker D."/>
            <person name="Gharbi K."/>
            <person name="Hall N."/>
            <person name="Watson M."/>
            <person name="Adriaenssens E.M."/>
            <person name="Foster-Nyarko E."/>
            <person name="Jarju S."/>
            <person name="Secka A."/>
            <person name="Antonio M."/>
            <person name="Oren A."/>
            <person name="Chaudhuri R.R."/>
            <person name="La Ragione R."/>
            <person name="Hildebrand F."/>
            <person name="Pallen M.J."/>
        </authorList>
    </citation>
    <scope>NUCLEOTIDE SEQUENCE</scope>
    <source>
        <strain evidence="1">14508</strain>
    </source>
</reference>
<evidence type="ECO:0000313" key="2">
    <source>
        <dbReference type="Proteomes" id="UP000886893"/>
    </source>
</evidence>
<protein>
    <submittedName>
        <fullName evidence="1">Uncharacterized protein</fullName>
    </submittedName>
</protein>
<proteinExistence type="predicted"/>
<comment type="caution">
    <text evidence="1">The sequence shown here is derived from an EMBL/GenBank/DDBJ whole genome shotgun (WGS) entry which is preliminary data.</text>
</comment>